<dbReference type="VEuPathDB" id="ToxoDB:cyc_02522"/>
<evidence type="ECO:0000259" key="7">
    <source>
        <dbReference type="PROSITE" id="PS51721"/>
    </source>
</evidence>
<evidence type="ECO:0000256" key="1">
    <source>
        <dbReference type="ARBA" id="ARBA00004496"/>
    </source>
</evidence>
<dbReference type="PANTHER" id="PTHR45709">
    <property type="entry name" value="LARGE SUBUNIT GTPASE 1 HOMOLOG-RELATED"/>
    <property type="match status" value="1"/>
</dbReference>
<dbReference type="GO" id="GO:0005525">
    <property type="term" value="F:GTP binding"/>
    <property type="evidence" value="ECO:0007669"/>
    <property type="project" value="UniProtKB-KW"/>
</dbReference>
<feature type="compositionally biased region" description="Acidic residues" evidence="6">
    <location>
        <begin position="364"/>
        <end position="377"/>
    </location>
</feature>
<keyword evidence="4" id="KW-0378">Hydrolase</keyword>
<feature type="compositionally biased region" description="Basic and acidic residues" evidence="6">
    <location>
        <begin position="307"/>
        <end position="317"/>
    </location>
</feature>
<reference evidence="8 9" key="1">
    <citation type="journal article" date="2016" name="BMC Genomics">
        <title>Comparative genomics reveals Cyclospora cayetanensis possesses coccidia-like metabolism and invasion components but unique surface antigens.</title>
        <authorList>
            <person name="Liu S."/>
            <person name="Wang L."/>
            <person name="Zheng H."/>
            <person name="Xu Z."/>
            <person name="Roellig D.M."/>
            <person name="Li N."/>
            <person name="Frace M.A."/>
            <person name="Tang K."/>
            <person name="Arrowood M.J."/>
            <person name="Moss D.M."/>
            <person name="Zhang L."/>
            <person name="Feng Y."/>
            <person name="Xiao L."/>
        </authorList>
    </citation>
    <scope>NUCLEOTIDE SEQUENCE [LARGE SCALE GENOMIC DNA]</scope>
    <source>
        <strain evidence="8 9">CHN_HEN01</strain>
    </source>
</reference>
<evidence type="ECO:0000256" key="6">
    <source>
        <dbReference type="SAM" id="MobiDB-lite"/>
    </source>
</evidence>
<accession>A0A1D3D9Q4</accession>
<dbReference type="PANTHER" id="PTHR45709:SF2">
    <property type="entry name" value="LARGE SUBUNIT GTPASE 1 HOMOLOG"/>
    <property type="match status" value="1"/>
</dbReference>
<feature type="compositionally biased region" description="Low complexity" evidence="6">
    <location>
        <begin position="378"/>
        <end position="407"/>
    </location>
</feature>
<dbReference type="EMBL" id="JROU02000185">
    <property type="protein sequence ID" value="OEH80143.1"/>
    <property type="molecule type" value="Genomic_DNA"/>
</dbReference>
<dbReference type="Pfam" id="PF01926">
    <property type="entry name" value="MMR_HSR1"/>
    <property type="match status" value="1"/>
</dbReference>
<keyword evidence="3" id="KW-0547">Nucleotide-binding</keyword>
<feature type="region of interest" description="Disordered" evidence="6">
    <location>
        <begin position="557"/>
        <end position="577"/>
    </location>
</feature>
<comment type="caution">
    <text evidence="8">The sequence shown here is derived from an EMBL/GenBank/DDBJ whole genome shotgun (WGS) entry which is preliminary data.</text>
</comment>
<dbReference type="InParanoid" id="A0A1D3D9Q4"/>
<dbReference type="SUPFAM" id="SSF52540">
    <property type="entry name" value="P-loop containing nucleoside triphosphate hydrolases"/>
    <property type="match status" value="1"/>
</dbReference>
<proteinExistence type="predicted"/>
<comment type="subcellular location">
    <subcellularLocation>
        <location evidence="1">Cytoplasm</location>
    </subcellularLocation>
</comment>
<protein>
    <recommendedName>
        <fullName evidence="7">CP-type G domain-containing protein</fullName>
    </recommendedName>
</protein>
<feature type="domain" description="CP-type G" evidence="7">
    <location>
        <begin position="468"/>
        <end position="704"/>
    </location>
</feature>
<dbReference type="InterPro" id="IPR030378">
    <property type="entry name" value="G_CP_dom"/>
</dbReference>
<evidence type="ECO:0000256" key="5">
    <source>
        <dbReference type="ARBA" id="ARBA00023134"/>
    </source>
</evidence>
<evidence type="ECO:0000256" key="3">
    <source>
        <dbReference type="ARBA" id="ARBA00022741"/>
    </source>
</evidence>
<dbReference type="VEuPathDB" id="ToxoDB:LOC34619365"/>
<keyword evidence="9" id="KW-1185">Reference proteome</keyword>
<feature type="compositionally biased region" description="Gly residues" evidence="6">
    <location>
        <begin position="324"/>
        <end position="340"/>
    </location>
</feature>
<organism evidence="8 9">
    <name type="scientific">Cyclospora cayetanensis</name>
    <dbReference type="NCBI Taxonomy" id="88456"/>
    <lineage>
        <taxon>Eukaryota</taxon>
        <taxon>Sar</taxon>
        <taxon>Alveolata</taxon>
        <taxon>Apicomplexa</taxon>
        <taxon>Conoidasida</taxon>
        <taxon>Coccidia</taxon>
        <taxon>Eucoccidiorida</taxon>
        <taxon>Eimeriorina</taxon>
        <taxon>Eimeriidae</taxon>
        <taxon>Cyclospora</taxon>
    </lineage>
</organism>
<evidence type="ECO:0000313" key="9">
    <source>
        <dbReference type="Proteomes" id="UP000095192"/>
    </source>
</evidence>
<keyword evidence="2" id="KW-0963">Cytoplasm</keyword>
<dbReference type="Gene3D" id="3.40.50.300">
    <property type="entry name" value="P-loop containing nucleotide triphosphate hydrolases"/>
    <property type="match status" value="1"/>
</dbReference>
<name>A0A1D3D9Q4_9EIME</name>
<feature type="region of interest" description="Disordered" evidence="6">
    <location>
        <begin position="307"/>
        <end position="428"/>
    </location>
</feature>
<feature type="compositionally biased region" description="Basic and acidic residues" evidence="6">
    <location>
        <begin position="565"/>
        <end position="577"/>
    </location>
</feature>
<evidence type="ECO:0000256" key="4">
    <source>
        <dbReference type="ARBA" id="ARBA00022801"/>
    </source>
</evidence>
<dbReference type="GO" id="GO:0003924">
    <property type="term" value="F:GTPase activity"/>
    <property type="evidence" value="ECO:0007669"/>
    <property type="project" value="InterPro"/>
</dbReference>
<gene>
    <name evidence="8" type="ORF">cyc_02522</name>
</gene>
<evidence type="ECO:0000313" key="8">
    <source>
        <dbReference type="EMBL" id="OEH80143.1"/>
    </source>
</evidence>
<keyword evidence="5" id="KW-0342">GTP-binding</keyword>
<dbReference type="InterPro" id="IPR043358">
    <property type="entry name" value="GNL1-like"/>
</dbReference>
<dbReference type="AlphaFoldDB" id="A0A1D3D9Q4"/>
<dbReference type="InterPro" id="IPR027417">
    <property type="entry name" value="P-loop_NTPase"/>
</dbReference>
<sequence length="958" mass="103990">MKTAKSTPLGCPDGPACNRSLLVVTCSKLRAYQHAFGIGYVSDAYLEQLLAFLPPHRWLKRSLLTSPLLMARPGAKSGGRRAPKNGGIGSAVLHHCLRQQAEATQKHHAFIQSLKEQGGGKTTTAVRPPAAVALGGTISRHRTLEFLSGALTSANPAKGSTQSKHSEQHLRSVIERNGLDEYLCTALAAQENFAVDKYEARLLHEPTAVSFVSETPTVVKRGRGDCSAAEGGDVIIPRRPIVFSRSTAQACRTEDPSRSAEWKKQFARNRRRRNRARVKLLLAGKMEEATIHNVQFVRQQRDELHARYQKDRGDAKIRSKQGHAVGGVHRGSQGKAGGAVCGAAAAASDESDGDVDAASQSAGTEDEGREALSEEAESVSSNATSGDALSSYSVSSAEASDADASASEAEHGTNALGAPSPVPSRLPRTADELDNLEMDSFLHWRRALASMEDKGIVLTPYERNLEVWRQLWRVVERSHLVLQIVDGRSPAFFRCKDLEKYIKEVSPDKEFLVVVNKSDLLPPAVRAEWARYFEGNGVEAVFFSALRELHQQAQDEEQEGFSDALEEKGCDRSKREDTEAHEEGFACSGWPSRAQAATGVGSGYLNDGLLTCDALVDLLVKRREAFLSRRRLKEGEEGGGGLSDEFVVGTVGYPNVGKSSLINAVLKVKKVSVSQQPGKTRRLQTIPLKGRGITLCDCPGLVFPKAVTSKHMLVLNGVVPVDEMRGDYLPSVQLVCDAIPHTLLQHYGITVDAYRAAQKAAAFTGAPSSEPRRGDQREDSLERLEASVVLLVVAAQRRFVSGGKGGQLDLYRVASMILRDFTTGRLLRCHMPGGRVFGDEDEAAKAAQFLASVRTPIEARLAEDKRAASRAAVGPPTVGTTRMGAPARIRAPQQMNPLDVLQELEEDTDLLEVLQSEEAAKATGRPALLAMTKRKARQMQKQLQKGNASNVTGVAYRR</sequence>
<dbReference type="GO" id="GO:0005829">
    <property type="term" value="C:cytosol"/>
    <property type="evidence" value="ECO:0007669"/>
    <property type="project" value="TreeGrafter"/>
</dbReference>
<evidence type="ECO:0000256" key="2">
    <source>
        <dbReference type="ARBA" id="ARBA00022490"/>
    </source>
</evidence>
<dbReference type="CDD" id="cd01857">
    <property type="entry name" value="HSR1_MMR1"/>
    <property type="match status" value="1"/>
</dbReference>
<dbReference type="InterPro" id="IPR006073">
    <property type="entry name" value="GTP-bd"/>
</dbReference>
<dbReference type="PROSITE" id="PS51721">
    <property type="entry name" value="G_CP"/>
    <property type="match status" value="1"/>
</dbReference>
<dbReference type="Proteomes" id="UP000095192">
    <property type="component" value="Unassembled WGS sequence"/>
</dbReference>